<evidence type="ECO:0000313" key="2">
    <source>
        <dbReference type="Proteomes" id="UP000316316"/>
    </source>
</evidence>
<dbReference type="PROSITE" id="PS50935">
    <property type="entry name" value="SSB"/>
    <property type="match status" value="1"/>
</dbReference>
<protein>
    <submittedName>
        <fullName evidence="1">Uncharacterized protein</fullName>
    </submittedName>
</protein>
<gene>
    <name evidence="1" type="ORF">AUF17_16825</name>
</gene>
<evidence type="ECO:0000313" key="1">
    <source>
        <dbReference type="EMBL" id="TRZ28383.1"/>
    </source>
</evidence>
<dbReference type="Proteomes" id="UP000316316">
    <property type="component" value="Unassembled WGS sequence"/>
</dbReference>
<accession>A0A4P8KC37</accession>
<dbReference type="Pfam" id="PF00436">
    <property type="entry name" value="SSB"/>
    <property type="match status" value="1"/>
</dbReference>
<dbReference type="Gene3D" id="2.40.50.140">
    <property type="entry name" value="Nucleic acid-binding proteins"/>
    <property type="match status" value="1"/>
</dbReference>
<organism evidence="1 2">
    <name type="scientific">Enterococcus avium</name>
    <name type="common">Streptococcus avium</name>
    <dbReference type="NCBI Taxonomy" id="33945"/>
    <lineage>
        <taxon>Bacteria</taxon>
        <taxon>Bacillati</taxon>
        <taxon>Bacillota</taxon>
        <taxon>Bacilli</taxon>
        <taxon>Lactobacillales</taxon>
        <taxon>Enterococcaceae</taxon>
        <taxon>Enterococcus</taxon>
    </lineage>
</organism>
<dbReference type="SUPFAM" id="SSF50249">
    <property type="entry name" value="Nucleic acid-binding proteins"/>
    <property type="match status" value="1"/>
</dbReference>
<proteinExistence type="predicted"/>
<dbReference type="GO" id="GO:0003697">
    <property type="term" value="F:single-stranded DNA binding"/>
    <property type="evidence" value="ECO:0007669"/>
    <property type="project" value="InterPro"/>
</dbReference>
<name>A0A4P8KC37_ENTAV</name>
<reference evidence="1 2" key="1">
    <citation type="submission" date="2017-10" db="EMBL/GenBank/DDBJ databases">
        <title>FDA dAtabase for Regulatory Grade micrObial Sequences (FDA-ARGOS): Supporting development and validation of Infectious Disease Dx tests.</title>
        <authorList>
            <person name="Campos J."/>
            <person name="Goldberg B."/>
            <person name="Tallon L.J."/>
            <person name="Sadzewicz L."/>
            <person name="Sengamalay N."/>
            <person name="Ott S."/>
            <person name="Godinez A."/>
            <person name="Nagaraj S."/>
            <person name="Vyas G."/>
            <person name="Aluvathingal J."/>
            <person name="Nadendla S."/>
            <person name="Geyer C."/>
            <person name="Nandy P."/>
            <person name="Hobson J."/>
            <person name="Sichtig H."/>
        </authorList>
    </citation>
    <scope>NUCLEOTIDE SEQUENCE [LARGE SCALE GENOMIC DNA]</scope>
    <source>
        <strain evidence="1 2">FDAARGOS_185</strain>
    </source>
</reference>
<dbReference type="AlphaFoldDB" id="A0A4P8KC37"/>
<comment type="caution">
    <text evidence="1">The sequence shown here is derived from an EMBL/GenBank/DDBJ whole genome shotgun (WGS) entry which is preliminary data.</text>
</comment>
<sequence length="39" mass="4270">MINNVVLVARLMKDLDLRIIPDGNSIATVTLAANKNFTN</sequence>
<dbReference type="InterPro" id="IPR000424">
    <property type="entry name" value="Primosome_PriB/ssb"/>
</dbReference>
<dbReference type="InterPro" id="IPR012340">
    <property type="entry name" value="NA-bd_OB-fold"/>
</dbReference>
<dbReference type="EMBL" id="PDXQ01000002">
    <property type="protein sequence ID" value="TRZ28383.1"/>
    <property type="molecule type" value="Genomic_DNA"/>
</dbReference>